<dbReference type="InterPro" id="IPR019468">
    <property type="entry name" value="AdenyloSucc_lyase_C"/>
</dbReference>
<dbReference type="Gene3D" id="1.20.200.10">
    <property type="entry name" value="Fumarase/aspartase (Central domain)"/>
    <property type="match status" value="1"/>
</dbReference>
<dbReference type="InterPro" id="IPR000362">
    <property type="entry name" value="Fumarate_lyase_fam"/>
</dbReference>
<dbReference type="Pfam" id="PF00206">
    <property type="entry name" value="Lyase_1"/>
    <property type="match status" value="1"/>
</dbReference>
<keyword evidence="1 3" id="KW-0456">Lyase</keyword>
<dbReference type="Pfam" id="PF10397">
    <property type="entry name" value="ADSL_C"/>
    <property type="match status" value="1"/>
</dbReference>
<feature type="domain" description="Adenylosuccinate lyase C-terminal" evidence="2">
    <location>
        <begin position="374"/>
        <end position="452"/>
    </location>
</feature>
<dbReference type="RefSeq" id="WP_033358186.1">
    <property type="nucleotide sequence ID" value="NZ_CP073767.1"/>
</dbReference>
<dbReference type="EMBL" id="CP073767">
    <property type="protein sequence ID" value="UWZ50799.1"/>
    <property type="molecule type" value="Genomic_DNA"/>
</dbReference>
<dbReference type="SUPFAM" id="SSF48557">
    <property type="entry name" value="L-aspartase-like"/>
    <property type="match status" value="1"/>
</dbReference>
<dbReference type="GO" id="GO:0005829">
    <property type="term" value="C:cytosol"/>
    <property type="evidence" value="ECO:0007669"/>
    <property type="project" value="TreeGrafter"/>
</dbReference>
<dbReference type="OrthoDB" id="9768878at2"/>
<gene>
    <name evidence="3" type="ORF">Daura_28740</name>
</gene>
<dbReference type="PROSITE" id="PS00163">
    <property type="entry name" value="FUMARATE_LYASES"/>
    <property type="match status" value="1"/>
</dbReference>
<dbReference type="InterPro" id="IPR008948">
    <property type="entry name" value="L-Aspartase-like"/>
</dbReference>
<evidence type="ECO:0000259" key="2">
    <source>
        <dbReference type="SMART" id="SM00998"/>
    </source>
</evidence>
<accession>A0A9Q9MCD2</accession>
<name>A0A9Q9MCD2_9ACTN</name>
<dbReference type="SMART" id="SM00998">
    <property type="entry name" value="ADSL_C"/>
    <property type="match status" value="1"/>
</dbReference>
<dbReference type="Gene3D" id="1.10.40.30">
    <property type="entry name" value="Fumarase/aspartase (C-terminal domain)"/>
    <property type="match status" value="1"/>
</dbReference>
<proteinExistence type="predicted"/>
<evidence type="ECO:0000256" key="1">
    <source>
        <dbReference type="ARBA" id="ARBA00023239"/>
    </source>
</evidence>
<dbReference type="GO" id="GO:0044208">
    <property type="term" value="P:'de novo' AMP biosynthetic process"/>
    <property type="evidence" value="ECO:0007669"/>
    <property type="project" value="TreeGrafter"/>
</dbReference>
<reference evidence="3" key="1">
    <citation type="submission" date="2021-04" db="EMBL/GenBank/DDBJ databases">
        <title>Dactylosporangium aurantiacum NRRL B-8018 full assembly.</title>
        <authorList>
            <person name="Hartkoorn R.C."/>
            <person name="Beaudoing E."/>
            <person name="Hot D."/>
        </authorList>
    </citation>
    <scope>NUCLEOTIDE SEQUENCE</scope>
    <source>
        <strain evidence="3">NRRL B-8018</strain>
    </source>
</reference>
<dbReference type="GO" id="GO:0070626">
    <property type="term" value="F:(S)-2-(5-amino-1-(5-phospho-D-ribosyl)imidazole-4-carboxamido) succinate lyase (fumarate-forming) activity"/>
    <property type="evidence" value="ECO:0007669"/>
    <property type="project" value="TreeGrafter"/>
</dbReference>
<dbReference type="GO" id="GO:0004018">
    <property type="term" value="F:N6-(1,2-dicarboxyethyl)AMP AMP-lyase (fumarate-forming) activity"/>
    <property type="evidence" value="ECO:0007669"/>
    <property type="project" value="TreeGrafter"/>
</dbReference>
<sequence>MSVTTDPCRHERSHIVDSAFYGHRYSTTATKRIFCDRCRFQRWLDIEAALALTQADLGIIPVDAAKQIAATAQVELLDLDAVRLEIRRTGHSLVGLLRVLQAAAGDAGEYIHHGATTQDIQDTGQSLEMRDVLDELDTVLRGTLTRLVQLAQEHDVTVALGRTHAQPALPISFGVKIASWIDEILRHTQRIAQMRPRVQAAQLFGGVGTMAGFGDQALPLLQGFADRLGLSAPLVGWHVARDRIAEYAATLAMVAGTMGRIADELRLLSRPEFGEVEEGWQHGKVGSSTMPHKRNPEACEQAVVMARLTAGLMPTAMFAMAGDNERDSRSLRTEWVCVPDVSHYTLAAAEIVRSVLDGLVVHADRMRANADAVSEQLATEGLMLALGRHVGKQTAHEHVYELSQASRQDGVPLRQLVRTHEAGELLDDAELERIFDPGAYLGQSAALTRQVVARAQEWLGQPGAGAD</sequence>
<dbReference type="PRINTS" id="PR00149">
    <property type="entry name" value="FUMRATELYASE"/>
</dbReference>
<organism evidence="3 4">
    <name type="scientific">Dactylosporangium aurantiacum</name>
    <dbReference type="NCBI Taxonomy" id="35754"/>
    <lineage>
        <taxon>Bacteria</taxon>
        <taxon>Bacillati</taxon>
        <taxon>Actinomycetota</taxon>
        <taxon>Actinomycetes</taxon>
        <taxon>Micromonosporales</taxon>
        <taxon>Micromonosporaceae</taxon>
        <taxon>Dactylosporangium</taxon>
    </lineage>
</organism>
<dbReference type="KEGG" id="daur:Daura_28740"/>
<dbReference type="PRINTS" id="PR00145">
    <property type="entry name" value="ARGSUCLYASE"/>
</dbReference>
<dbReference type="InterPro" id="IPR024083">
    <property type="entry name" value="Fumarase/histidase_N"/>
</dbReference>
<dbReference type="Gene3D" id="1.10.275.10">
    <property type="entry name" value="Fumarase/aspartase (N-terminal domain)"/>
    <property type="match status" value="1"/>
</dbReference>
<dbReference type="PANTHER" id="PTHR43172">
    <property type="entry name" value="ADENYLOSUCCINATE LYASE"/>
    <property type="match status" value="1"/>
</dbReference>
<dbReference type="NCBIfam" id="NF006500">
    <property type="entry name" value="PRK08937.2-4"/>
    <property type="match status" value="1"/>
</dbReference>
<dbReference type="Proteomes" id="UP001058003">
    <property type="component" value="Chromosome"/>
</dbReference>
<dbReference type="FunFam" id="1.20.200.10:FF:000014">
    <property type="entry name" value="3-carboxy-cis,cis-muconate cycloisomerase"/>
    <property type="match status" value="1"/>
</dbReference>
<dbReference type="CDD" id="cd01597">
    <property type="entry name" value="pCLME"/>
    <property type="match status" value="1"/>
</dbReference>
<keyword evidence="4" id="KW-1185">Reference proteome</keyword>
<dbReference type="InterPro" id="IPR022761">
    <property type="entry name" value="Fumarate_lyase_N"/>
</dbReference>
<dbReference type="PANTHER" id="PTHR43172:SF1">
    <property type="entry name" value="ADENYLOSUCCINATE LYASE"/>
    <property type="match status" value="1"/>
</dbReference>
<evidence type="ECO:0000313" key="3">
    <source>
        <dbReference type="EMBL" id="UWZ50799.1"/>
    </source>
</evidence>
<dbReference type="AlphaFoldDB" id="A0A9Q9MCD2"/>
<dbReference type="InterPro" id="IPR020557">
    <property type="entry name" value="Fumarate_lyase_CS"/>
</dbReference>
<evidence type="ECO:0000313" key="4">
    <source>
        <dbReference type="Proteomes" id="UP001058003"/>
    </source>
</evidence>
<protein>
    <submittedName>
        <fullName evidence="3">Adenylosuccinate lyase family protein</fullName>
    </submittedName>
</protein>